<evidence type="ECO:0000313" key="2">
    <source>
        <dbReference type="Proteomes" id="UP000198662"/>
    </source>
</evidence>
<accession>A0A1G9GJ97</accession>
<dbReference type="Proteomes" id="UP000198662">
    <property type="component" value="Unassembled WGS sequence"/>
</dbReference>
<evidence type="ECO:0000313" key="1">
    <source>
        <dbReference type="EMBL" id="SDL00751.1"/>
    </source>
</evidence>
<dbReference type="STRING" id="380244.SAMN05216298_2241"/>
<keyword evidence="2" id="KW-1185">Reference proteome</keyword>
<dbReference type="AlphaFoldDB" id="A0A1G9GJ97"/>
<proteinExistence type="predicted"/>
<dbReference type="RefSeq" id="WP_091047985.1">
    <property type="nucleotide sequence ID" value="NZ_FNGF01000003.1"/>
</dbReference>
<gene>
    <name evidence="1" type="ORF">SAMN05216298_2241</name>
</gene>
<sequence>MGQQISLGFDANEREFFARALEESGGPAHVTDALAAFVGFIDAADMVKRCNDIADQVRRDGSIDAADLRRSQLACEILFSSDIHGSGLDWEATTGLSDADAIGLLRRVQVKMLGLRR</sequence>
<protein>
    <submittedName>
        <fullName evidence="1">Uncharacterized protein</fullName>
    </submittedName>
</protein>
<organism evidence="1 2">
    <name type="scientific">Glycomyces sambucus</name>
    <dbReference type="NCBI Taxonomy" id="380244"/>
    <lineage>
        <taxon>Bacteria</taxon>
        <taxon>Bacillati</taxon>
        <taxon>Actinomycetota</taxon>
        <taxon>Actinomycetes</taxon>
        <taxon>Glycomycetales</taxon>
        <taxon>Glycomycetaceae</taxon>
        <taxon>Glycomyces</taxon>
    </lineage>
</organism>
<reference evidence="2" key="1">
    <citation type="submission" date="2016-10" db="EMBL/GenBank/DDBJ databases">
        <authorList>
            <person name="Varghese N."/>
            <person name="Submissions S."/>
        </authorList>
    </citation>
    <scope>NUCLEOTIDE SEQUENCE [LARGE SCALE GENOMIC DNA]</scope>
    <source>
        <strain evidence="2">CGMCC 4.3147</strain>
    </source>
</reference>
<name>A0A1G9GJ97_9ACTN</name>
<dbReference type="OrthoDB" id="3540641at2"/>
<dbReference type="EMBL" id="FNGF01000003">
    <property type="protein sequence ID" value="SDL00751.1"/>
    <property type="molecule type" value="Genomic_DNA"/>
</dbReference>